<dbReference type="EMBL" id="CM042019">
    <property type="protein sequence ID" value="KAI3825023.1"/>
    <property type="molecule type" value="Genomic_DNA"/>
</dbReference>
<reference evidence="1 2" key="2">
    <citation type="journal article" date="2022" name="Mol. Ecol. Resour.">
        <title>The genomes of chicory, endive, great burdock and yacon provide insights into Asteraceae paleo-polyploidization history and plant inulin production.</title>
        <authorList>
            <person name="Fan W."/>
            <person name="Wang S."/>
            <person name="Wang H."/>
            <person name="Wang A."/>
            <person name="Jiang F."/>
            <person name="Liu H."/>
            <person name="Zhao H."/>
            <person name="Xu D."/>
            <person name="Zhang Y."/>
        </authorList>
    </citation>
    <scope>NUCLEOTIDE SEQUENCE [LARGE SCALE GENOMIC DNA]</scope>
    <source>
        <strain evidence="2">cv. Yunnan</strain>
        <tissue evidence="1">Leaves</tissue>
    </source>
</reference>
<evidence type="ECO:0000313" key="2">
    <source>
        <dbReference type="Proteomes" id="UP001056120"/>
    </source>
</evidence>
<evidence type="ECO:0000313" key="1">
    <source>
        <dbReference type="EMBL" id="KAI3825023.1"/>
    </source>
</evidence>
<accession>A0ACB9JYH4</accession>
<dbReference type="Proteomes" id="UP001056120">
    <property type="component" value="Linkage Group LG02"/>
</dbReference>
<sequence length="99" mass="10743">MASPPDEIGLLAGCDGSQTPYRFGARGSNTKPDGEILRPHVLGTINPPLRIKTRCGTLKPRATFSLEILAGRLLSAESHHATPPLRYSLPARHPLRPKQ</sequence>
<reference evidence="2" key="1">
    <citation type="journal article" date="2022" name="Mol. Ecol. Resour.">
        <title>The genomes of chicory, endive, great burdock and yacon provide insights into Asteraceae palaeo-polyploidization history and plant inulin production.</title>
        <authorList>
            <person name="Fan W."/>
            <person name="Wang S."/>
            <person name="Wang H."/>
            <person name="Wang A."/>
            <person name="Jiang F."/>
            <person name="Liu H."/>
            <person name="Zhao H."/>
            <person name="Xu D."/>
            <person name="Zhang Y."/>
        </authorList>
    </citation>
    <scope>NUCLEOTIDE SEQUENCE [LARGE SCALE GENOMIC DNA]</scope>
    <source>
        <strain evidence="2">cv. Yunnan</strain>
    </source>
</reference>
<keyword evidence="2" id="KW-1185">Reference proteome</keyword>
<gene>
    <name evidence="1" type="ORF">L1987_06498</name>
</gene>
<name>A0ACB9JYH4_9ASTR</name>
<organism evidence="1 2">
    <name type="scientific">Smallanthus sonchifolius</name>
    <dbReference type="NCBI Taxonomy" id="185202"/>
    <lineage>
        <taxon>Eukaryota</taxon>
        <taxon>Viridiplantae</taxon>
        <taxon>Streptophyta</taxon>
        <taxon>Embryophyta</taxon>
        <taxon>Tracheophyta</taxon>
        <taxon>Spermatophyta</taxon>
        <taxon>Magnoliopsida</taxon>
        <taxon>eudicotyledons</taxon>
        <taxon>Gunneridae</taxon>
        <taxon>Pentapetalae</taxon>
        <taxon>asterids</taxon>
        <taxon>campanulids</taxon>
        <taxon>Asterales</taxon>
        <taxon>Asteraceae</taxon>
        <taxon>Asteroideae</taxon>
        <taxon>Heliantheae alliance</taxon>
        <taxon>Millerieae</taxon>
        <taxon>Smallanthus</taxon>
    </lineage>
</organism>
<comment type="caution">
    <text evidence="1">The sequence shown here is derived from an EMBL/GenBank/DDBJ whole genome shotgun (WGS) entry which is preliminary data.</text>
</comment>
<proteinExistence type="predicted"/>
<protein>
    <submittedName>
        <fullName evidence="1">Uncharacterized protein</fullName>
    </submittedName>
</protein>